<dbReference type="EMBL" id="CP091512">
    <property type="protein sequence ID" value="UOO93408.1"/>
    <property type="molecule type" value="Genomic_DNA"/>
</dbReference>
<reference evidence="1" key="1">
    <citation type="submission" date="2021-12" db="EMBL/GenBank/DDBJ databases">
        <authorList>
            <person name="Veyrier F.J."/>
        </authorList>
    </citation>
    <scope>NUCLEOTIDE SEQUENCE</scope>
    <source>
        <strain evidence="1">SAG 1488-6</strain>
    </source>
</reference>
<name>A0ABY4EFB8_VITST</name>
<gene>
    <name evidence="1" type="ORF">LVJ81_05100</name>
</gene>
<protein>
    <submittedName>
        <fullName evidence="1">Uncharacterized protein</fullName>
    </submittedName>
</protein>
<dbReference type="RefSeq" id="WP_019959147.1">
    <property type="nucleotide sequence ID" value="NZ_CP091512.1"/>
</dbReference>
<proteinExistence type="predicted"/>
<reference evidence="1" key="2">
    <citation type="journal article" date="2022" name="Res Sq">
        <title>Evolution of multicellular longitudinally dividing oral cavity symbionts (Neisseriaceae).</title>
        <authorList>
            <person name="Nyongesa S."/>
            <person name="Weber P."/>
            <person name="Bernet E."/>
            <person name="Pullido F."/>
            <person name="Nieckarz M."/>
            <person name="Delaby M."/>
            <person name="Nieves C."/>
            <person name="Viehboeck T."/>
            <person name="Krause N."/>
            <person name="Rivera-Millot A."/>
            <person name="Nakamura A."/>
            <person name="Vischer N."/>
            <person name="VanNieuwenhze M."/>
            <person name="Brun Y."/>
            <person name="Cava F."/>
            <person name="Bulgheresi S."/>
            <person name="Veyrier F."/>
        </authorList>
    </citation>
    <scope>NUCLEOTIDE SEQUENCE</scope>
    <source>
        <strain evidence="1">SAG 1488-6</strain>
    </source>
</reference>
<evidence type="ECO:0000313" key="1">
    <source>
        <dbReference type="EMBL" id="UOO93408.1"/>
    </source>
</evidence>
<organism evidence="1 2">
    <name type="scientific">Vitreoscilla stercoraria</name>
    <dbReference type="NCBI Taxonomy" id="61"/>
    <lineage>
        <taxon>Bacteria</taxon>
        <taxon>Pseudomonadati</taxon>
        <taxon>Pseudomonadota</taxon>
        <taxon>Betaproteobacteria</taxon>
        <taxon>Neisseriales</taxon>
        <taxon>Neisseriaceae</taxon>
        <taxon>Vitreoscilla</taxon>
    </lineage>
</organism>
<accession>A0ABY4EFB8</accession>
<dbReference type="Proteomes" id="UP000832034">
    <property type="component" value="Chromosome"/>
</dbReference>
<evidence type="ECO:0000313" key="2">
    <source>
        <dbReference type="Proteomes" id="UP000832034"/>
    </source>
</evidence>
<keyword evidence="2" id="KW-1185">Reference proteome</keyword>
<sequence>MIPNNQLSSTPIPNEFLTPTRMYPLVDYEWGGVGIRDLSQGRNGYLWSSSYVDNKIILSNPLGSHEILTVANVVQLSFAFDLNMNPYIAYKLLNGQSYLYWYDSTVNAAVTTPYGTVLSPMLALDDIRPNQNANADVIFAYVRDGMVYVRNQRERFQTEHQLGVFDAIVQMGMMRNYRLGFINVKVKKYY</sequence>